<keyword evidence="2" id="KW-1185">Reference proteome</keyword>
<comment type="caution">
    <text evidence="1">The sequence shown here is derived from an EMBL/GenBank/DDBJ whole genome shotgun (WGS) entry which is preliminary data.</text>
</comment>
<evidence type="ECO:0008006" key="3">
    <source>
        <dbReference type="Google" id="ProtNLM"/>
    </source>
</evidence>
<dbReference type="SUPFAM" id="SSF109854">
    <property type="entry name" value="DinB/YfiT-like putative metalloenzymes"/>
    <property type="match status" value="1"/>
</dbReference>
<reference evidence="2" key="1">
    <citation type="journal article" date="2019" name="Int. J. Syst. Evol. Microbiol.">
        <title>The Global Catalogue of Microorganisms (GCM) 10K type strain sequencing project: providing services to taxonomists for standard genome sequencing and annotation.</title>
        <authorList>
            <consortium name="The Broad Institute Genomics Platform"/>
            <consortium name="The Broad Institute Genome Sequencing Center for Infectious Disease"/>
            <person name="Wu L."/>
            <person name="Ma J."/>
        </authorList>
    </citation>
    <scope>NUCLEOTIDE SEQUENCE [LARGE SCALE GENOMIC DNA]</scope>
    <source>
        <strain evidence="2">CGMCC 1.18439</strain>
    </source>
</reference>
<organism evidence="1 2">
    <name type="scientific">Deinococcus piscis</name>
    <dbReference type="NCBI Taxonomy" id="394230"/>
    <lineage>
        <taxon>Bacteria</taxon>
        <taxon>Thermotogati</taxon>
        <taxon>Deinococcota</taxon>
        <taxon>Deinococci</taxon>
        <taxon>Deinococcales</taxon>
        <taxon>Deinococcaceae</taxon>
        <taxon>Deinococcus</taxon>
    </lineage>
</organism>
<protein>
    <recommendedName>
        <fullName evidence="3">DinB-like domain-containing protein</fullName>
    </recommendedName>
</protein>
<gene>
    <name evidence="1" type="ORF">GCM10017783_22190</name>
</gene>
<sequence length="199" mass="21694">MAHLGQRILPKLADASAAARAAGHACEDSGMSKRQSDRADLPPNHLAWLYALLNESSFDPWESVDRAFEQALDRAPDAPGQALALERLRHILDTKRAYWGAVARALQLELDPPHYLPELLRWELTTLGSLSEQQLAQPLDYAGRRFSVAGLLRLNARHSSWHAGQVALLCGAAGDLSLNPTAPNNLATSNNPVTPTPEK</sequence>
<evidence type="ECO:0000313" key="2">
    <source>
        <dbReference type="Proteomes" id="UP000632154"/>
    </source>
</evidence>
<dbReference type="Proteomes" id="UP000632154">
    <property type="component" value="Unassembled WGS sequence"/>
</dbReference>
<name>A0ABQ3K9D5_9DEIO</name>
<evidence type="ECO:0000313" key="1">
    <source>
        <dbReference type="EMBL" id="GHG09115.1"/>
    </source>
</evidence>
<dbReference type="InterPro" id="IPR034660">
    <property type="entry name" value="DinB/YfiT-like"/>
</dbReference>
<accession>A0ABQ3K9D5</accession>
<dbReference type="EMBL" id="BNAL01000034">
    <property type="protein sequence ID" value="GHG09115.1"/>
    <property type="molecule type" value="Genomic_DNA"/>
</dbReference>
<proteinExistence type="predicted"/>